<dbReference type="EC" id="2.-.-.-" evidence="2"/>
<evidence type="ECO:0000313" key="3">
    <source>
        <dbReference type="Proteomes" id="UP001304650"/>
    </source>
</evidence>
<proteinExistence type="predicted"/>
<gene>
    <name evidence="2" type="ORF">MJB10_23430</name>
</gene>
<dbReference type="PANTHER" id="PTHR43441:SF12">
    <property type="entry name" value="RIBOSOMAL N-ACETYLTRANSFERASE YDAF-RELATED"/>
    <property type="match status" value="1"/>
</dbReference>
<accession>A0AA96RI67</accession>
<dbReference type="InterPro" id="IPR016181">
    <property type="entry name" value="Acyl_CoA_acyltransferase"/>
</dbReference>
<dbReference type="Gene3D" id="3.40.630.30">
    <property type="match status" value="1"/>
</dbReference>
<dbReference type="AlphaFoldDB" id="A0AA96RI67"/>
<keyword evidence="3" id="KW-1185">Reference proteome</keyword>
<dbReference type="PROSITE" id="PS51186">
    <property type="entry name" value="GNAT"/>
    <property type="match status" value="1"/>
</dbReference>
<dbReference type="KEGG" id="proo:MJB10_23430"/>
<evidence type="ECO:0000313" key="2">
    <source>
        <dbReference type="EMBL" id="WNR44013.1"/>
    </source>
</evidence>
<dbReference type="PANTHER" id="PTHR43441">
    <property type="entry name" value="RIBOSOMAL-PROTEIN-SERINE ACETYLTRANSFERASE"/>
    <property type="match status" value="1"/>
</dbReference>
<dbReference type="GO" id="GO:0008999">
    <property type="term" value="F:protein-N-terminal-alanine acetyltransferase activity"/>
    <property type="evidence" value="ECO:0007669"/>
    <property type="project" value="TreeGrafter"/>
</dbReference>
<dbReference type="CDD" id="cd04301">
    <property type="entry name" value="NAT_SF"/>
    <property type="match status" value="1"/>
</dbReference>
<dbReference type="Proteomes" id="UP001304650">
    <property type="component" value="Chromosome"/>
</dbReference>
<dbReference type="EMBL" id="CP130319">
    <property type="protein sequence ID" value="WNR44013.1"/>
    <property type="molecule type" value="Genomic_DNA"/>
</dbReference>
<dbReference type="InterPro" id="IPR051908">
    <property type="entry name" value="Ribosomal_N-acetyltransferase"/>
</dbReference>
<dbReference type="RefSeq" id="WP_314799169.1">
    <property type="nucleotide sequence ID" value="NZ_CP130319.1"/>
</dbReference>
<sequence length="184" mass="21290">MIISIDSDLILRPLQSRDAEELYQLTDSCRAYLREWLPWVDGTQSVEHSSGFIQHCLNQQASNNGFNAGIWFKGELAGCIGFHPINWANHYASIGYWLGEGFQGQGIMKRACRELVSYSFNELGLNRVEIRCGVENFKSRAIPEKLGFTQEGQIRDAAWLYDHYIDLIVYGMLKREWRYRGEEE</sequence>
<dbReference type="SUPFAM" id="SSF55729">
    <property type="entry name" value="Acyl-CoA N-acyltransferases (Nat)"/>
    <property type="match status" value="1"/>
</dbReference>
<protein>
    <submittedName>
        <fullName evidence="2">GNAT family protein</fullName>
        <ecNumber evidence="2">2.-.-.-</ecNumber>
    </submittedName>
</protein>
<organism evidence="2 3">
    <name type="scientific">Paenibacillus roseopurpureus</name>
    <dbReference type="NCBI Taxonomy" id="2918901"/>
    <lineage>
        <taxon>Bacteria</taxon>
        <taxon>Bacillati</taxon>
        <taxon>Bacillota</taxon>
        <taxon>Bacilli</taxon>
        <taxon>Bacillales</taxon>
        <taxon>Paenibacillaceae</taxon>
        <taxon>Paenibacillus</taxon>
    </lineage>
</organism>
<dbReference type="InterPro" id="IPR000182">
    <property type="entry name" value="GNAT_dom"/>
</dbReference>
<evidence type="ECO:0000259" key="1">
    <source>
        <dbReference type="PROSITE" id="PS51186"/>
    </source>
</evidence>
<dbReference type="GO" id="GO:1990189">
    <property type="term" value="F:protein N-terminal-serine acetyltransferase activity"/>
    <property type="evidence" value="ECO:0007669"/>
    <property type="project" value="TreeGrafter"/>
</dbReference>
<keyword evidence="2" id="KW-0808">Transferase</keyword>
<name>A0AA96RI67_9BACL</name>
<feature type="domain" description="N-acetyltransferase" evidence="1">
    <location>
        <begin position="9"/>
        <end position="166"/>
    </location>
</feature>
<dbReference type="GO" id="GO:0005737">
    <property type="term" value="C:cytoplasm"/>
    <property type="evidence" value="ECO:0007669"/>
    <property type="project" value="TreeGrafter"/>
</dbReference>
<dbReference type="Pfam" id="PF13302">
    <property type="entry name" value="Acetyltransf_3"/>
    <property type="match status" value="1"/>
</dbReference>
<reference evidence="2" key="1">
    <citation type="submission" date="2022-02" db="EMBL/GenBank/DDBJ databases">
        <title>Paenibacillus sp. MBLB1832 Whole Genome Shotgun Sequencing.</title>
        <authorList>
            <person name="Hwang C.Y."/>
            <person name="Cho E.-S."/>
            <person name="Seo M.-J."/>
        </authorList>
    </citation>
    <scope>NUCLEOTIDE SEQUENCE</scope>
    <source>
        <strain evidence="2">MBLB1832</strain>
    </source>
</reference>